<keyword evidence="1" id="KW-0732">Signal</keyword>
<reference evidence="3" key="1">
    <citation type="submission" date="2022-11" db="UniProtKB">
        <authorList>
            <consortium name="WormBaseParasite"/>
        </authorList>
    </citation>
    <scope>IDENTIFICATION</scope>
</reference>
<sequence length="96" mass="11150">MLARRFLLSKLWKIIAAAVHFRRQKPTLKFWNVTLKTFGINLQRDNRYQTFILNTSRFIIGKSLKIKSPIGAIKTSSCCEGFELSVTPLVQHFRIP</sequence>
<accession>A0A915JR31</accession>
<keyword evidence="2" id="KW-1185">Reference proteome</keyword>
<dbReference type="WBParaSite" id="nRc.2.0.1.t28730-RA">
    <property type="protein sequence ID" value="nRc.2.0.1.t28730-RA"/>
    <property type="gene ID" value="nRc.2.0.1.g28730"/>
</dbReference>
<protein>
    <submittedName>
        <fullName evidence="3">Uncharacterized protein</fullName>
    </submittedName>
</protein>
<evidence type="ECO:0000313" key="3">
    <source>
        <dbReference type="WBParaSite" id="nRc.2.0.1.t28730-RA"/>
    </source>
</evidence>
<feature type="chain" id="PRO_5037287535" evidence="1">
    <location>
        <begin position="18"/>
        <end position="96"/>
    </location>
</feature>
<dbReference type="Proteomes" id="UP000887565">
    <property type="component" value="Unplaced"/>
</dbReference>
<evidence type="ECO:0000313" key="2">
    <source>
        <dbReference type="Proteomes" id="UP000887565"/>
    </source>
</evidence>
<organism evidence="2 3">
    <name type="scientific">Romanomermis culicivorax</name>
    <name type="common">Nematode worm</name>
    <dbReference type="NCBI Taxonomy" id="13658"/>
    <lineage>
        <taxon>Eukaryota</taxon>
        <taxon>Metazoa</taxon>
        <taxon>Ecdysozoa</taxon>
        <taxon>Nematoda</taxon>
        <taxon>Enoplea</taxon>
        <taxon>Dorylaimia</taxon>
        <taxon>Mermithida</taxon>
        <taxon>Mermithoidea</taxon>
        <taxon>Mermithidae</taxon>
        <taxon>Romanomermis</taxon>
    </lineage>
</organism>
<feature type="signal peptide" evidence="1">
    <location>
        <begin position="1"/>
        <end position="17"/>
    </location>
</feature>
<evidence type="ECO:0000256" key="1">
    <source>
        <dbReference type="SAM" id="SignalP"/>
    </source>
</evidence>
<proteinExistence type="predicted"/>
<name>A0A915JR31_ROMCU</name>
<dbReference type="AlphaFoldDB" id="A0A915JR31"/>